<reference evidence="2" key="1">
    <citation type="submission" date="2020-09" db="EMBL/GenBank/DDBJ databases">
        <title>Genome-Enabled Discovery of Anthraquinone Biosynthesis in Senna tora.</title>
        <authorList>
            <person name="Kang S.-H."/>
            <person name="Pandey R.P."/>
            <person name="Lee C.-M."/>
            <person name="Sim J.-S."/>
            <person name="Jeong J.-T."/>
            <person name="Choi B.-S."/>
            <person name="Jung M."/>
            <person name="Ginzburg D."/>
            <person name="Zhao K."/>
            <person name="Won S.Y."/>
            <person name="Oh T.-J."/>
            <person name="Yu Y."/>
            <person name="Kim N.-H."/>
            <person name="Lee O.R."/>
            <person name="Lee T.-H."/>
            <person name="Bashyal P."/>
            <person name="Kim T.-S."/>
            <person name="Lee W.-H."/>
            <person name="Kawkins C."/>
            <person name="Kim C.-K."/>
            <person name="Kim J.S."/>
            <person name="Ahn B.O."/>
            <person name="Rhee S.Y."/>
            <person name="Sohng J.K."/>
        </authorList>
    </citation>
    <scope>NUCLEOTIDE SEQUENCE</scope>
    <source>
        <tissue evidence="2">Leaf</tissue>
    </source>
</reference>
<name>A0A834WAR7_9FABA</name>
<organism evidence="2 3">
    <name type="scientific">Senna tora</name>
    <dbReference type="NCBI Taxonomy" id="362788"/>
    <lineage>
        <taxon>Eukaryota</taxon>
        <taxon>Viridiplantae</taxon>
        <taxon>Streptophyta</taxon>
        <taxon>Embryophyta</taxon>
        <taxon>Tracheophyta</taxon>
        <taxon>Spermatophyta</taxon>
        <taxon>Magnoliopsida</taxon>
        <taxon>eudicotyledons</taxon>
        <taxon>Gunneridae</taxon>
        <taxon>Pentapetalae</taxon>
        <taxon>rosids</taxon>
        <taxon>fabids</taxon>
        <taxon>Fabales</taxon>
        <taxon>Fabaceae</taxon>
        <taxon>Caesalpinioideae</taxon>
        <taxon>Cassia clade</taxon>
        <taxon>Senna</taxon>
    </lineage>
</organism>
<dbReference type="Proteomes" id="UP000634136">
    <property type="component" value="Unassembled WGS sequence"/>
</dbReference>
<gene>
    <name evidence="2" type="ORF">G2W53_033142</name>
</gene>
<evidence type="ECO:0000313" key="3">
    <source>
        <dbReference type="Proteomes" id="UP000634136"/>
    </source>
</evidence>
<evidence type="ECO:0000313" key="2">
    <source>
        <dbReference type="EMBL" id="KAF7812166.1"/>
    </source>
</evidence>
<accession>A0A834WAR7</accession>
<comment type="caution">
    <text evidence="2">The sequence shown here is derived from an EMBL/GenBank/DDBJ whole genome shotgun (WGS) entry which is preliminary data.</text>
</comment>
<feature type="compositionally biased region" description="Basic and acidic residues" evidence="1">
    <location>
        <begin position="60"/>
        <end position="91"/>
    </location>
</feature>
<keyword evidence="3" id="KW-1185">Reference proteome</keyword>
<feature type="region of interest" description="Disordered" evidence="1">
    <location>
        <begin position="52"/>
        <end position="91"/>
    </location>
</feature>
<dbReference type="EMBL" id="JAAIUW010000010">
    <property type="protein sequence ID" value="KAF7812166.1"/>
    <property type="molecule type" value="Genomic_DNA"/>
</dbReference>
<dbReference type="AlphaFoldDB" id="A0A834WAR7"/>
<sequence>MEDWKVLWLRRVEGGSVLRGGEVSVFTVCRGMGECGLVGLLWRCGYEGGGCGEEEEEASEREGTVLGREKEEGMLKKMKKEREGDLGLRKR</sequence>
<evidence type="ECO:0000256" key="1">
    <source>
        <dbReference type="SAM" id="MobiDB-lite"/>
    </source>
</evidence>
<protein>
    <submittedName>
        <fullName evidence="2">Uncharacterized protein</fullName>
    </submittedName>
</protein>
<proteinExistence type="predicted"/>